<evidence type="ECO:0000313" key="3">
    <source>
        <dbReference type="Proteomes" id="UP001400965"/>
    </source>
</evidence>
<protein>
    <recommendedName>
        <fullName evidence="1">Zinc finger Sec23/Sec24-type domain-containing protein</fullName>
    </recommendedName>
</protein>
<sequence length="47" mass="5816">MKKIYIECRECNTYFEIDEKNQKYRCPMCSHKEDLVVINEKNKEKDK</sequence>
<organism evidence="2 3">
    <name type="scientific">Paraclostridium tenue</name>
    <dbReference type="NCBI Taxonomy" id="1737"/>
    <lineage>
        <taxon>Bacteria</taxon>
        <taxon>Bacillati</taxon>
        <taxon>Bacillota</taxon>
        <taxon>Clostridia</taxon>
        <taxon>Peptostreptococcales</taxon>
        <taxon>Peptostreptococcaceae</taxon>
        <taxon>Paraclostridium</taxon>
    </lineage>
</organism>
<dbReference type="SUPFAM" id="SSF82919">
    <property type="entry name" value="Zn-finger domain of Sec23/24"/>
    <property type="match status" value="1"/>
</dbReference>
<dbReference type="RefSeq" id="WP_346046592.1">
    <property type="nucleotide sequence ID" value="NZ_BAAACP010000020.1"/>
</dbReference>
<dbReference type="InterPro" id="IPR036174">
    <property type="entry name" value="Znf_Sec23_Sec24_sf"/>
</dbReference>
<dbReference type="InterPro" id="IPR006895">
    <property type="entry name" value="Znf_Sec23_Sec24"/>
</dbReference>
<comment type="caution">
    <text evidence="2">The sequence shown here is derived from an EMBL/GenBank/DDBJ whole genome shotgun (WGS) entry which is preliminary data.</text>
</comment>
<keyword evidence="3" id="KW-1185">Reference proteome</keyword>
<reference evidence="3" key="1">
    <citation type="journal article" date="2019" name="Int. J. Syst. Evol. Microbiol.">
        <title>The Global Catalogue of Microorganisms (GCM) 10K type strain sequencing project: providing services to taxonomists for standard genome sequencing and annotation.</title>
        <authorList>
            <consortium name="The Broad Institute Genomics Platform"/>
            <consortium name="The Broad Institute Genome Sequencing Center for Infectious Disease"/>
            <person name="Wu L."/>
            <person name="Ma J."/>
        </authorList>
    </citation>
    <scope>NUCLEOTIDE SEQUENCE [LARGE SCALE GENOMIC DNA]</scope>
    <source>
        <strain evidence="3">JCM 6486</strain>
    </source>
</reference>
<evidence type="ECO:0000313" key="2">
    <source>
        <dbReference type="EMBL" id="GAA0865923.1"/>
    </source>
</evidence>
<proteinExistence type="predicted"/>
<evidence type="ECO:0000259" key="1">
    <source>
        <dbReference type="Pfam" id="PF04810"/>
    </source>
</evidence>
<dbReference type="Gene3D" id="2.20.28.30">
    <property type="entry name" value="RNA polymerase ii, chain L"/>
    <property type="match status" value="1"/>
</dbReference>
<feature type="domain" description="Zinc finger Sec23/Sec24-type" evidence="1">
    <location>
        <begin position="7"/>
        <end position="35"/>
    </location>
</feature>
<dbReference type="EMBL" id="BAAACP010000020">
    <property type="protein sequence ID" value="GAA0865923.1"/>
    <property type="molecule type" value="Genomic_DNA"/>
</dbReference>
<name>A0ABP3XK03_9FIRM</name>
<gene>
    <name evidence="2" type="ORF">GCM10008917_25320</name>
</gene>
<dbReference type="Proteomes" id="UP001400965">
    <property type="component" value="Unassembled WGS sequence"/>
</dbReference>
<dbReference type="Pfam" id="PF04810">
    <property type="entry name" value="zf-Sec23_Sec24"/>
    <property type="match status" value="1"/>
</dbReference>
<accession>A0ABP3XK03</accession>